<sequence>MRGWGQNEGDSIKWCGVGVGASRVGMREGRLGWSDVGWVNDAFSLGEAEGANLGDGERELHGVYGGKVCRGREGERDKSVVADALRGQRATERGTGIDGGVRGEGRISSRGFSREWVGGGGMEAKWKRRAGVGEIGGCGGEGGLGGKETQPREVGVRRVTGGRMRGMMRGQGDGEGGGGAGGARYRGRRRGERGKDFEVVKGGIRAVGGVR</sequence>
<dbReference type="Proteomes" id="UP001151760">
    <property type="component" value="Unassembled WGS sequence"/>
</dbReference>
<feature type="region of interest" description="Disordered" evidence="1">
    <location>
        <begin position="164"/>
        <end position="196"/>
    </location>
</feature>
<accession>A0ABQ5BU86</accession>
<reference evidence="2" key="1">
    <citation type="journal article" date="2022" name="Int. J. Mol. Sci.">
        <title>Draft Genome of Tanacetum Coccineum: Genomic Comparison of Closely Related Tanacetum-Family Plants.</title>
        <authorList>
            <person name="Yamashiro T."/>
            <person name="Shiraishi A."/>
            <person name="Nakayama K."/>
            <person name="Satake H."/>
        </authorList>
    </citation>
    <scope>NUCLEOTIDE SEQUENCE</scope>
</reference>
<dbReference type="EMBL" id="BQNB010013636">
    <property type="protein sequence ID" value="GJT18430.1"/>
    <property type="molecule type" value="Genomic_DNA"/>
</dbReference>
<proteinExistence type="predicted"/>
<evidence type="ECO:0000256" key="1">
    <source>
        <dbReference type="SAM" id="MobiDB-lite"/>
    </source>
</evidence>
<gene>
    <name evidence="2" type="ORF">Tco_0877136</name>
</gene>
<comment type="caution">
    <text evidence="2">The sequence shown here is derived from an EMBL/GenBank/DDBJ whole genome shotgun (WGS) entry which is preliminary data.</text>
</comment>
<evidence type="ECO:0000313" key="3">
    <source>
        <dbReference type="Proteomes" id="UP001151760"/>
    </source>
</evidence>
<protein>
    <submittedName>
        <fullName evidence="2">Uncharacterized protein</fullName>
    </submittedName>
</protein>
<reference evidence="2" key="2">
    <citation type="submission" date="2022-01" db="EMBL/GenBank/DDBJ databases">
        <authorList>
            <person name="Yamashiro T."/>
            <person name="Shiraishi A."/>
            <person name="Satake H."/>
            <person name="Nakayama K."/>
        </authorList>
    </citation>
    <scope>NUCLEOTIDE SEQUENCE</scope>
</reference>
<organism evidence="2 3">
    <name type="scientific">Tanacetum coccineum</name>
    <dbReference type="NCBI Taxonomy" id="301880"/>
    <lineage>
        <taxon>Eukaryota</taxon>
        <taxon>Viridiplantae</taxon>
        <taxon>Streptophyta</taxon>
        <taxon>Embryophyta</taxon>
        <taxon>Tracheophyta</taxon>
        <taxon>Spermatophyta</taxon>
        <taxon>Magnoliopsida</taxon>
        <taxon>eudicotyledons</taxon>
        <taxon>Gunneridae</taxon>
        <taxon>Pentapetalae</taxon>
        <taxon>asterids</taxon>
        <taxon>campanulids</taxon>
        <taxon>Asterales</taxon>
        <taxon>Asteraceae</taxon>
        <taxon>Asteroideae</taxon>
        <taxon>Anthemideae</taxon>
        <taxon>Anthemidinae</taxon>
        <taxon>Tanacetum</taxon>
    </lineage>
</organism>
<keyword evidence="3" id="KW-1185">Reference proteome</keyword>
<feature type="compositionally biased region" description="Gly residues" evidence="1">
    <location>
        <begin position="169"/>
        <end position="184"/>
    </location>
</feature>
<name>A0ABQ5BU86_9ASTR</name>
<evidence type="ECO:0000313" key="2">
    <source>
        <dbReference type="EMBL" id="GJT18430.1"/>
    </source>
</evidence>